<feature type="compositionally biased region" description="Low complexity" evidence="1">
    <location>
        <begin position="58"/>
        <end position="67"/>
    </location>
</feature>
<name>A0AAV7R9H2_PLEWA</name>
<feature type="compositionally biased region" description="Gly residues" evidence="1">
    <location>
        <begin position="9"/>
        <end position="19"/>
    </location>
</feature>
<reference evidence="2" key="1">
    <citation type="journal article" date="2022" name="bioRxiv">
        <title>Sequencing and chromosome-scale assembly of the giantPleurodeles waltlgenome.</title>
        <authorList>
            <person name="Brown T."/>
            <person name="Elewa A."/>
            <person name="Iarovenko S."/>
            <person name="Subramanian E."/>
            <person name="Araus A.J."/>
            <person name="Petzold A."/>
            <person name="Susuki M."/>
            <person name="Suzuki K.-i.T."/>
            <person name="Hayashi T."/>
            <person name="Toyoda A."/>
            <person name="Oliveira C."/>
            <person name="Osipova E."/>
            <person name="Leigh N.D."/>
            <person name="Simon A."/>
            <person name="Yun M.H."/>
        </authorList>
    </citation>
    <scope>NUCLEOTIDE SEQUENCE</scope>
    <source>
        <strain evidence="2">20211129_DDA</strain>
        <tissue evidence="2">Liver</tissue>
    </source>
</reference>
<organism evidence="2 3">
    <name type="scientific">Pleurodeles waltl</name>
    <name type="common">Iberian ribbed newt</name>
    <dbReference type="NCBI Taxonomy" id="8319"/>
    <lineage>
        <taxon>Eukaryota</taxon>
        <taxon>Metazoa</taxon>
        <taxon>Chordata</taxon>
        <taxon>Craniata</taxon>
        <taxon>Vertebrata</taxon>
        <taxon>Euteleostomi</taxon>
        <taxon>Amphibia</taxon>
        <taxon>Batrachia</taxon>
        <taxon>Caudata</taxon>
        <taxon>Salamandroidea</taxon>
        <taxon>Salamandridae</taxon>
        <taxon>Pleurodelinae</taxon>
        <taxon>Pleurodeles</taxon>
    </lineage>
</organism>
<dbReference type="EMBL" id="JANPWB010000009">
    <property type="protein sequence ID" value="KAJ1148337.1"/>
    <property type="molecule type" value="Genomic_DNA"/>
</dbReference>
<accession>A0AAV7R9H2</accession>
<proteinExistence type="predicted"/>
<evidence type="ECO:0000256" key="1">
    <source>
        <dbReference type="SAM" id="MobiDB-lite"/>
    </source>
</evidence>
<feature type="region of interest" description="Disordered" evidence="1">
    <location>
        <begin position="1"/>
        <end position="126"/>
    </location>
</feature>
<gene>
    <name evidence="2" type="ORF">NDU88_001174</name>
</gene>
<dbReference type="AlphaFoldDB" id="A0AAV7R9H2"/>
<evidence type="ECO:0000313" key="3">
    <source>
        <dbReference type="Proteomes" id="UP001066276"/>
    </source>
</evidence>
<sequence>MLLSRHFRAGGGGTRGGQRGEAACECSSPREEPPTQPALRASLRSPPDLEAREPAPLRSSWAASVGSRRGRSSPPLPATLSKLLEVGAPPRLPQSARGAQGTRAHSGSARRIISSQQASLRPKARGNSKLAAAADKLSRFPRQKGLMCLKLRGLIFDQFHFWPEGGSGALRQRRVALASAHHLRQAARVRPRQQ</sequence>
<evidence type="ECO:0000313" key="2">
    <source>
        <dbReference type="EMBL" id="KAJ1148337.1"/>
    </source>
</evidence>
<comment type="caution">
    <text evidence="2">The sequence shown here is derived from an EMBL/GenBank/DDBJ whole genome shotgun (WGS) entry which is preliminary data.</text>
</comment>
<protein>
    <submittedName>
        <fullName evidence="2">Uncharacterized protein</fullName>
    </submittedName>
</protein>
<dbReference type="Proteomes" id="UP001066276">
    <property type="component" value="Chromosome 5"/>
</dbReference>
<keyword evidence="3" id="KW-1185">Reference proteome</keyword>